<dbReference type="InterPro" id="IPR015943">
    <property type="entry name" value="WD40/YVTN_repeat-like_dom_sf"/>
</dbReference>
<dbReference type="InterPro" id="IPR015505">
    <property type="entry name" value="Coronin"/>
</dbReference>
<dbReference type="Gene3D" id="2.130.10.10">
    <property type="entry name" value="YVTN repeat-like/Quinoprotein amine dehydrogenase"/>
    <property type="match status" value="1"/>
</dbReference>
<dbReference type="Pfam" id="PF16300">
    <property type="entry name" value="WD40_4"/>
    <property type="match status" value="1"/>
</dbReference>
<gene>
    <name evidence="10" type="ORF">BB561_005378</name>
</gene>
<dbReference type="SMART" id="SM01166">
    <property type="entry name" value="DUF1899"/>
    <property type="match status" value="1"/>
</dbReference>
<protein>
    <recommendedName>
        <fullName evidence="7">Coronin</fullName>
    </recommendedName>
</protein>
<evidence type="ECO:0000313" key="11">
    <source>
        <dbReference type="Proteomes" id="UP000245383"/>
    </source>
</evidence>
<dbReference type="EMBL" id="MBFR01000316">
    <property type="protein sequence ID" value="PVU89402.1"/>
    <property type="molecule type" value="Genomic_DNA"/>
</dbReference>
<dbReference type="PANTHER" id="PTHR10856">
    <property type="entry name" value="CORONIN"/>
    <property type="match status" value="1"/>
</dbReference>
<keyword evidence="5" id="KW-0009">Actin-binding</keyword>
<evidence type="ECO:0000256" key="7">
    <source>
        <dbReference type="RuleBase" id="RU280818"/>
    </source>
</evidence>
<dbReference type="STRING" id="133385.A0A2T9YAN4"/>
<evidence type="ECO:0000256" key="8">
    <source>
        <dbReference type="SAM" id="Coils"/>
    </source>
</evidence>
<dbReference type="OrthoDB" id="1850764at2759"/>
<dbReference type="GO" id="GO:0051015">
    <property type="term" value="F:actin filament binding"/>
    <property type="evidence" value="ECO:0007669"/>
    <property type="project" value="TreeGrafter"/>
</dbReference>
<sequence length="659" mass="73480">MHSFVRASKYRHVFGTAFKRDECYDNLRISINAWDTNYITVNSKYMAVNWNAGGGGAFGVVPLSTNGRLHPYHPLFTGHNAQVTDTDFSPFNDDIIASVAEDSKLRIWSINEDQLLHYPKESNSSSSEENVVSAPQHFETPLRVLTGHTKKIGHTMFNPVVENVIATSSADQSVRLWDVEYGSQKACVEGFNDNILSFSWNYDGSLIAATSRDKNFRLLDPRTEQIVSSAQSHLGIKGSRAIWLGDSEKLLTTGFNRSSGREVFLWDSKNFSKPILKMEIDISSGVLMPFYDSGSNMLYLAGKGDGNIRYYEYKDGQLHYLSEYKSAEPQRGMCAMPKLGLNFSKFELMRLYKITASNVVEPISFQAPRKGDAFLPDLYPPTPGPYPALSSSDYFSGKTSNPILVDLESVFEGKPPKVVSPNDIKKADTPITSPIIRQSENKNIYSASENPSVEKDIKQSSLNADSNPFTSSKTQKLLNMSAMNHVNDTESNIKSIPLDPNGESELLEKLGNLKMESSKNNNTADVEAIFNSTQAQDFKIYKEEFDLKIQNLQLKIEELENDSSKKAIADMEAVSEKDKHILELKQMIENQAQEHADIKNSLNSELSSLQSNLDTALAQLQYTQKSVDQQSSRVSELEAQLTKTINAAIGLVSVAEKLQ</sequence>
<evidence type="ECO:0000313" key="10">
    <source>
        <dbReference type="EMBL" id="PVU89402.1"/>
    </source>
</evidence>
<dbReference type="InterPro" id="IPR019775">
    <property type="entry name" value="WD40_repeat_CS"/>
</dbReference>
<dbReference type="SMART" id="SM01167">
    <property type="entry name" value="DUF1900"/>
    <property type="match status" value="1"/>
</dbReference>
<name>A0A2T9YAN4_9FUNG</name>
<dbReference type="SUPFAM" id="SSF50978">
    <property type="entry name" value="WD40 repeat-like"/>
    <property type="match status" value="1"/>
</dbReference>
<dbReference type="Pfam" id="PF00400">
    <property type="entry name" value="WD40"/>
    <property type="match status" value="3"/>
</dbReference>
<dbReference type="InterPro" id="IPR036322">
    <property type="entry name" value="WD40_repeat_dom_sf"/>
</dbReference>
<dbReference type="InterPro" id="IPR015048">
    <property type="entry name" value="DUF1899"/>
</dbReference>
<proteinExistence type="inferred from homology"/>
<evidence type="ECO:0000256" key="1">
    <source>
        <dbReference type="ARBA" id="ARBA00009482"/>
    </source>
</evidence>
<dbReference type="SMART" id="SM00320">
    <property type="entry name" value="WD40"/>
    <property type="match status" value="4"/>
</dbReference>
<keyword evidence="2 6" id="KW-0853">WD repeat</keyword>
<evidence type="ECO:0000256" key="6">
    <source>
        <dbReference type="PROSITE-ProRule" id="PRU00221"/>
    </source>
</evidence>
<evidence type="ECO:0000256" key="3">
    <source>
        <dbReference type="ARBA" id="ARBA00022737"/>
    </source>
</evidence>
<dbReference type="Pfam" id="PF08953">
    <property type="entry name" value="DUF1899"/>
    <property type="match status" value="1"/>
</dbReference>
<evidence type="ECO:0000259" key="9">
    <source>
        <dbReference type="SMART" id="SM01166"/>
    </source>
</evidence>
<feature type="repeat" description="WD" evidence="6">
    <location>
        <begin position="76"/>
        <end position="118"/>
    </location>
</feature>
<evidence type="ECO:0000256" key="4">
    <source>
        <dbReference type="ARBA" id="ARBA00023054"/>
    </source>
</evidence>
<dbReference type="PROSITE" id="PS50082">
    <property type="entry name" value="WD_REPEATS_2"/>
    <property type="match status" value="2"/>
</dbReference>
<feature type="coiled-coil region" evidence="8">
    <location>
        <begin position="542"/>
        <end position="619"/>
    </location>
</feature>
<keyword evidence="3 7" id="KW-0677">Repeat</keyword>
<dbReference type="PROSITE" id="PS50294">
    <property type="entry name" value="WD_REPEATS_REGION"/>
    <property type="match status" value="2"/>
</dbReference>
<evidence type="ECO:0000256" key="5">
    <source>
        <dbReference type="ARBA" id="ARBA00023203"/>
    </source>
</evidence>
<keyword evidence="4 8" id="KW-0175">Coiled coil</keyword>
<feature type="domain" description="DUF1899" evidence="9">
    <location>
        <begin position="3"/>
        <end position="67"/>
    </location>
</feature>
<dbReference type="GO" id="GO:0007015">
    <property type="term" value="P:actin filament organization"/>
    <property type="evidence" value="ECO:0007669"/>
    <property type="project" value="TreeGrafter"/>
</dbReference>
<dbReference type="FunFam" id="2.130.10.10:FF:000502">
    <property type="entry name" value="Coronin"/>
    <property type="match status" value="1"/>
</dbReference>
<comment type="similarity">
    <text evidence="1 7">Belongs to the WD repeat coronin family.</text>
</comment>
<comment type="caution">
    <text evidence="10">The sequence shown here is derived from an EMBL/GenBank/DDBJ whole genome shotgun (WGS) entry which is preliminary data.</text>
</comment>
<dbReference type="PANTHER" id="PTHR10856:SF0">
    <property type="entry name" value="CORONIN"/>
    <property type="match status" value="1"/>
</dbReference>
<keyword evidence="11" id="KW-1185">Reference proteome</keyword>
<dbReference type="Proteomes" id="UP000245383">
    <property type="component" value="Unassembled WGS sequence"/>
</dbReference>
<dbReference type="PROSITE" id="PS00678">
    <property type="entry name" value="WD_REPEATS_1"/>
    <property type="match status" value="1"/>
</dbReference>
<accession>A0A2T9YAN4</accession>
<dbReference type="InterPro" id="IPR001680">
    <property type="entry name" value="WD40_rpt"/>
</dbReference>
<evidence type="ECO:0000256" key="2">
    <source>
        <dbReference type="ARBA" id="ARBA00022574"/>
    </source>
</evidence>
<feature type="repeat" description="WD" evidence="6">
    <location>
        <begin position="145"/>
        <end position="187"/>
    </location>
</feature>
<dbReference type="AlphaFoldDB" id="A0A2T9YAN4"/>
<organism evidence="10 11">
    <name type="scientific">Smittium simulii</name>
    <dbReference type="NCBI Taxonomy" id="133385"/>
    <lineage>
        <taxon>Eukaryota</taxon>
        <taxon>Fungi</taxon>
        <taxon>Fungi incertae sedis</taxon>
        <taxon>Zoopagomycota</taxon>
        <taxon>Kickxellomycotina</taxon>
        <taxon>Harpellomycetes</taxon>
        <taxon>Harpellales</taxon>
        <taxon>Legeriomycetaceae</taxon>
        <taxon>Smittium</taxon>
    </lineage>
</organism>
<reference evidence="10 11" key="1">
    <citation type="journal article" date="2018" name="MBio">
        <title>Comparative Genomics Reveals the Core Gene Toolbox for the Fungus-Insect Symbiosis.</title>
        <authorList>
            <person name="Wang Y."/>
            <person name="Stata M."/>
            <person name="Wang W."/>
            <person name="Stajich J.E."/>
            <person name="White M.M."/>
            <person name="Moncalvo J.M."/>
        </authorList>
    </citation>
    <scope>NUCLEOTIDE SEQUENCE [LARGE SCALE GENOMIC DNA]</scope>
    <source>
        <strain evidence="10 11">SWE-8-4</strain>
    </source>
</reference>